<evidence type="ECO:0000256" key="1">
    <source>
        <dbReference type="SAM" id="MobiDB-lite"/>
    </source>
</evidence>
<dbReference type="AlphaFoldDB" id="A0AAE0DDZ9"/>
<sequence>MKESKSTSVGWSVSVTPKVGKFLKAGISGGWSENWSTAYGRTWTVRLEEGQCGYFTFVPVKKEVRTWPGPPDSPPWYDFYCDKGKDAAEHRGNICIDELWMISSGSGKLIPDGAIIFVYTDCQTRQPLPMDKQDPIYSSPGVALDGKTIDSIQQAWVWNSCEIVDIEGSGDRRLIMRGSGFRDENIGEDGTALTRDVVSKCDVYSIMGAHTTKDVKFHFYERGKPDYSPKDQGAAWEYTATVHPMTDPGCIGKMLMDIGATRKDKCIGETAHPEERGVKRDTKKHSWVA</sequence>
<proteinExistence type="predicted"/>
<feature type="region of interest" description="Disordered" evidence="1">
    <location>
        <begin position="268"/>
        <end position="289"/>
    </location>
</feature>
<feature type="compositionally biased region" description="Basic and acidic residues" evidence="1">
    <location>
        <begin position="268"/>
        <end position="280"/>
    </location>
</feature>
<keyword evidence="3" id="KW-1185">Reference proteome</keyword>
<organism evidence="2 3">
    <name type="scientific">Colletotrichum kahawae</name>
    <name type="common">Coffee berry disease fungus</name>
    <dbReference type="NCBI Taxonomy" id="34407"/>
    <lineage>
        <taxon>Eukaryota</taxon>
        <taxon>Fungi</taxon>
        <taxon>Dikarya</taxon>
        <taxon>Ascomycota</taxon>
        <taxon>Pezizomycotina</taxon>
        <taxon>Sordariomycetes</taxon>
        <taxon>Hypocreomycetidae</taxon>
        <taxon>Glomerellales</taxon>
        <taxon>Glomerellaceae</taxon>
        <taxon>Colletotrichum</taxon>
        <taxon>Colletotrichum gloeosporioides species complex</taxon>
    </lineage>
</organism>
<accession>A0AAE0DDZ9</accession>
<gene>
    <name evidence="2" type="ORF">CKAH01_03069</name>
</gene>
<protein>
    <submittedName>
        <fullName evidence="2">Uncharacterized protein</fullName>
    </submittedName>
</protein>
<evidence type="ECO:0000313" key="3">
    <source>
        <dbReference type="Proteomes" id="UP001281614"/>
    </source>
</evidence>
<evidence type="ECO:0000313" key="2">
    <source>
        <dbReference type="EMBL" id="KAK2779721.1"/>
    </source>
</evidence>
<reference evidence="2" key="1">
    <citation type="submission" date="2023-02" db="EMBL/GenBank/DDBJ databases">
        <title>Colletotrichum kahawae CIFC_Que2 genome sequencing and assembly.</title>
        <authorList>
            <person name="Baroncelli R."/>
        </authorList>
    </citation>
    <scope>NUCLEOTIDE SEQUENCE</scope>
    <source>
        <strain evidence="2">CIFC_Que2</strain>
    </source>
</reference>
<dbReference type="EMBL" id="VYYT01000002">
    <property type="protein sequence ID" value="KAK2779721.1"/>
    <property type="molecule type" value="Genomic_DNA"/>
</dbReference>
<dbReference type="Proteomes" id="UP001281614">
    <property type="component" value="Unassembled WGS sequence"/>
</dbReference>
<comment type="caution">
    <text evidence="2">The sequence shown here is derived from an EMBL/GenBank/DDBJ whole genome shotgun (WGS) entry which is preliminary data.</text>
</comment>
<name>A0AAE0DDZ9_COLKA</name>